<dbReference type="FunFam" id="3.40.630.10:FF:000018">
    <property type="entry name" value="Aminoacyl-histidine dipeptidase PepD"/>
    <property type="match status" value="1"/>
</dbReference>
<evidence type="ECO:0000256" key="3">
    <source>
        <dbReference type="ARBA" id="ARBA00022670"/>
    </source>
</evidence>
<evidence type="ECO:0000256" key="1">
    <source>
        <dbReference type="ARBA" id="ARBA00001941"/>
    </source>
</evidence>
<accession>A0A5J4WPB2</accession>
<dbReference type="EMBL" id="SNRW01001332">
    <property type="protein sequence ID" value="KAA6396820.1"/>
    <property type="molecule type" value="Genomic_DNA"/>
</dbReference>
<keyword evidence="5" id="KW-0378">Hydrolase</keyword>
<evidence type="ECO:0000256" key="2">
    <source>
        <dbReference type="ARBA" id="ARBA00001947"/>
    </source>
</evidence>
<name>A0A5J4WPB2_9EUKA</name>
<dbReference type="OrthoDB" id="191370at2759"/>
<dbReference type="PANTHER" id="PTHR43501">
    <property type="entry name" value="CYTOSOL NON-SPECIFIC DIPEPTIDASE"/>
    <property type="match status" value="1"/>
</dbReference>
<dbReference type="InterPro" id="IPR002933">
    <property type="entry name" value="Peptidase_M20"/>
</dbReference>
<evidence type="ECO:0000256" key="4">
    <source>
        <dbReference type="ARBA" id="ARBA00022723"/>
    </source>
</evidence>
<comment type="caution">
    <text evidence="10">The sequence shown here is derived from an EMBL/GenBank/DDBJ whole genome shotgun (WGS) entry which is preliminary data.</text>
</comment>
<dbReference type="GO" id="GO:0005829">
    <property type="term" value="C:cytosol"/>
    <property type="evidence" value="ECO:0007669"/>
    <property type="project" value="TreeGrafter"/>
</dbReference>
<reference evidence="10 11" key="1">
    <citation type="submission" date="2019-03" db="EMBL/GenBank/DDBJ databases">
        <title>Single cell metagenomics reveals metabolic interactions within the superorganism composed of flagellate Streblomastix strix and complex community of Bacteroidetes bacteria on its surface.</title>
        <authorList>
            <person name="Treitli S.C."/>
            <person name="Kolisko M."/>
            <person name="Husnik F."/>
            <person name="Keeling P."/>
            <person name="Hampl V."/>
        </authorList>
    </citation>
    <scope>NUCLEOTIDE SEQUENCE [LARGE SCALE GENOMIC DNA]</scope>
    <source>
        <strain evidence="10">ST1C</strain>
    </source>
</reference>
<dbReference type="InterPro" id="IPR011650">
    <property type="entry name" value="Peptidase_M20_dimer"/>
</dbReference>
<dbReference type="Proteomes" id="UP000324800">
    <property type="component" value="Unassembled WGS sequence"/>
</dbReference>
<keyword evidence="3" id="KW-0645">Protease</keyword>
<dbReference type="SUPFAM" id="SSF53187">
    <property type="entry name" value="Zn-dependent exopeptidases"/>
    <property type="match status" value="1"/>
</dbReference>
<gene>
    <name evidence="10" type="ORF">EZS28_007650</name>
</gene>
<evidence type="ECO:0000313" key="11">
    <source>
        <dbReference type="Proteomes" id="UP000324800"/>
    </source>
</evidence>
<comment type="cofactor">
    <cofactor evidence="2">
        <name>Zn(2+)</name>
        <dbReference type="ChEBI" id="CHEBI:29105"/>
    </cofactor>
</comment>
<evidence type="ECO:0000256" key="6">
    <source>
        <dbReference type="ARBA" id="ARBA00022833"/>
    </source>
</evidence>
<keyword evidence="6" id="KW-0862">Zinc</keyword>
<sequence length="515" mass="56870">MATKFTTAESKAVYDDARLPGVKAIWEHFLALVETPRGSGQPEPVRSKILQWGKDWGYESFIDEIGNVIIRKPAAKGYENRPGVCLQAHYDMVAVKDEGVDIDMTKDPLKPRLLTSPKLDHSASVLMATGTSLGGDDGIGCAIILAILQNKDLKHGPIDALFTTDEETTMLGSENLKRGTITTKYLINVDSEEDWRICIGCAGGYAETLTIDLKKGEFNGERIEIWCKGLQGGHSGVEINEGRANAIKLLGRAVNQTSLAAGVDTITAQYFVCGDKRNVIPHTARSQWVVPSDKKESFLKEFERVTAEIKKEWKAKEPTLEFTINASKDEGVSKQHKAYDVQSTRRFLDAVLTLPHGVLRMSPNVPGLVQTSTNLAKVVLCDMCEEAKATFETFSRSMDDEEMKELHEVFNAHTRSLGATSTGITGWFPGWLPDTENKLLDVAKQEFKRLRGVDADIYAIHAGLECGILQEKIPGVKCISVGPYLTNVHSPQETLYVDTVPKVYDLILSILEKID</sequence>
<evidence type="ECO:0000259" key="9">
    <source>
        <dbReference type="Pfam" id="PF07687"/>
    </source>
</evidence>
<evidence type="ECO:0000256" key="5">
    <source>
        <dbReference type="ARBA" id="ARBA00022801"/>
    </source>
</evidence>
<dbReference type="InterPro" id="IPR001160">
    <property type="entry name" value="Peptidase_M20C"/>
</dbReference>
<dbReference type="FunFam" id="3.40.630.10:FF:000015">
    <property type="entry name" value="Aminoacyl-histidine dipeptidase PepD"/>
    <property type="match status" value="1"/>
</dbReference>
<dbReference type="GO" id="GO:0046872">
    <property type="term" value="F:metal ion binding"/>
    <property type="evidence" value="ECO:0007669"/>
    <property type="project" value="UniProtKB-KW"/>
</dbReference>
<feature type="domain" description="Peptidase M20 dimerisation" evidence="9">
    <location>
        <begin position="228"/>
        <end position="314"/>
    </location>
</feature>
<dbReference type="Pfam" id="PF07687">
    <property type="entry name" value="M20_dimer"/>
    <property type="match status" value="1"/>
</dbReference>
<dbReference type="Pfam" id="PF01546">
    <property type="entry name" value="Peptidase_M20"/>
    <property type="match status" value="1"/>
</dbReference>
<evidence type="ECO:0000313" key="10">
    <source>
        <dbReference type="EMBL" id="KAA6396820.1"/>
    </source>
</evidence>
<dbReference type="NCBIfam" id="TIGR01893">
    <property type="entry name" value="aa-his-dipept"/>
    <property type="match status" value="1"/>
</dbReference>
<evidence type="ECO:0000256" key="8">
    <source>
        <dbReference type="ARBA" id="ARBA00023285"/>
    </source>
</evidence>
<dbReference type="AlphaFoldDB" id="A0A5J4WPB2"/>
<organism evidence="10 11">
    <name type="scientific">Streblomastix strix</name>
    <dbReference type="NCBI Taxonomy" id="222440"/>
    <lineage>
        <taxon>Eukaryota</taxon>
        <taxon>Metamonada</taxon>
        <taxon>Preaxostyla</taxon>
        <taxon>Oxymonadida</taxon>
        <taxon>Streblomastigidae</taxon>
        <taxon>Streblomastix</taxon>
    </lineage>
</organism>
<protein>
    <submittedName>
        <fullName evidence="10">Putative Cytosol non-specific dipeptidase</fullName>
    </submittedName>
</protein>
<dbReference type="GO" id="GO:0006508">
    <property type="term" value="P:proteolysis"/>
    <property type="evidence" value="ECO:0007669"/>
    <property type="project" value="UniProtKB-KW"/>
</dbReference>
<dbReference type="GO" id="GO:0070573">
    <property type="term" value="F:metallodipeptidase activity"/>
    <property type="evidence" value="ECO:0007669"/>
    <property type="project" value="TreeGrafter"/>
</dbReference>
<keyword evidence="8" id="KW-0170">Cobalt</keyword>
<evidence type="ECO:0000256" key="7">
    <source>
        <dbReference type="ARBA" id="ARBA00023049"/>
    </source>
</evidence>
<dbReference type="Gene3D" id="3.40.630.10">
    <property type="entry name" value="Zn peptidases"/>
    <property type="match status" value="2"/>
</dbReference>
<proteinExistence type="predicted"/>
<comment type="cofactor">
    <cofactor evidence="1">
        <name>Co(2+)</name>
        <dbReference type="ChEBI" id="CHEBI:48828"/>
    </cofactor>
</comment>
<dbReference type="PANTHER" id="PTHR43501:SF1">
    <property type="entry name" value="CYTOSOL NON-SPECIFIC DIPEPTIDASE"/>
    <property type="match status" value="1"/>
</dbReference>
<dbReference type="PRINTS" id="PR00934">
    <property type="entry name" value="XHISDIPTASE"/>
</dbReference>
<dbReference type="PIRSF" id="PIRSF016599">
    <property type="entry name" value="Xaa-His_dipept"/>
    <property type="match status" value="1"/>
</dbReference>
<keyword evidence="7" id="KW-0482">Metalloprotease</keyword>
<keyword evidence="4" id="KW-0479">Metal-binding</keyword>